<evidence type="ECO:0000313" key="2">
    <source>
        <dbReference type="EMBL" id="OIW25103.1"/>
    </source>
</evidence>
<organism evidence="2 3">
    <name type="scientific">Coniochaeta ligniaria NRRL 30616</name>
    <dbReference type="NCBI Taxonomy" id="1408157"/>
    <lineage>
        <taxon>Eukaryota</taxon>
        <taxon>Fungi</taxon>
        <taxon>Dikarya</taxon>
        <taxon>Ascomycota</taxon>
        <taxon>Pezizomycotina</taxon>
        <taxon>Sordariomycetes</taxon>
        <taxon>Sordariomycetidae</taxon>
        <taxon>Coniochaetales</taxon>
        <taxon>Coniochaetaceae</taxon>
        <taxon>Coniochaeta</taxon>
    </lineage>
</organism>
<dbReference type="Proteomes" id="UP000182658">
    <property type="component" value="Unassembled WGS sequence"/>
</dbReference>
<protein>
    <submittedName>
        <fullName evidence="2">Uncharacterized protein</fullName>
    </submittedName>
</protein>
<sequence>MLVPDIIGITTISSSSSSSSSSLTSSPLSSSTSSTSSSVSSYTSSSSSAYGTLTEALESYHSDRYAKQSYLRSFAISVCPFSSRGKVVPAVVPAVVLDCW</sequence>
<evidence type="ECO:0000313" key="3">
    <source>
        <dbReference type="Proteomes" id="UP000182658"/>
    </source>
</evidence>
<keyword evidence="3" id="KW-1185">Reference proteome</keyword>
<accession>A0A1J7IBP0</accession>
<gene>
    <name evidence="2" type="ORF">CONLIGDRAFT_81180</name>
</gene>
<evidence type="ECO:0000256" key="1">
    <source>
        <dbReference type="SAM" id="MobiDB-lite"/>
    </source>
</evidence>
<reference evidence="2 3" key="1">
    <citation type="submission" date="2016-10" db="EMBL/GenBank/DDBJ databases">
        <title>Draft genome sequence of Coniochaeta ligniaria NRRL30616, a lignocellulolytic fungus for bioabatement of inhibitors in plant biomass hydrolysates.</title>
        <authorList>
            <consortium name="DOE Joint Genome Institute"/>
            <person name="Jimenez D.J."/>
            <person name="Hector R.E."/>
            <person name="Riley R."/>
            <person name="Sun H."/>
            <person name="Grigoriev I.V."/>
            <person name="Van Elsas J.D."/>
            <person name="Nichols N.N."/>
        </authorList>
    </citation>
    <scope>NUCLEOTIDE SEQUENCE [LARGE SCALE GENOMIC DNA]</scope>
    <source>
        <strain evidence="2 3">NRRL 30616</strain>
    </source>
</reference>
<feature type="region of interest" description="Disordered" evidence="1">
    <location>
        <begin position="11"/>
        <end position="50"/>
    </location>
</feature>
<feature type="compositionally biased region" description="Low complexity" evidence="1">
    <location>
        <begin position="11"/>
        <end position="48"/>
    </location>
</feature>
<dbReference type="InParanoid" id="A0A1J7IBP0"/>
<dbReference type="EMBL" id="KV875102">
    <property type="protein sequence ID" value="OIW25103.1"/>
    <property type="molecule type" value="Genomic_DNA"/>
</dbReference>
<proteinExistence type="predicted"/>
<name>A0A1J7IBP0_9PEZI</name>
<dbReference type="AlphaFoldDB" id="A0A1J7IBP0"/>